<dbReference type="GO" id="GO:0015074">
    <property type="term" value="P:DNA integration"/>
    <property type="evidence" value="ECO:0007669"/>
    <property type="project" value="InterPro"/>
</dbReference>
<dbReference type="Pfam" id="PF00078">
    <property type="entry name" value="RVT_1"/>
    <property type="match status" value="1"/>
</dbReference>
<gene>
    <name evidence="6" type="ORF">JBS370_LOCUS33134</name>
    <name evidence="5" type="ORF">ZHD862_LOCUS36657</name>
</gene>
<feature type="compositionally biased region" description="Polar residues" evidence="2">
    <location>
        <begin position="451"/>
        <end position="460"/>
    </location>
</feature>
<dbReference type="InterPro" id="IPR041577">
    <property type="entry name" value="RT_RNaseH_2"/>
</dbReference>
<dbReference type="InterPro" id="IPR012337">
    <property type="entry name" value="RNaseH-like_sf"/>
</dbReference>
<dbReference type="GO" id="GO:0003824">
    <property type="term" value="F:catalytic activity"/>
    <property type="evidence" value="ECO:0007669"/>
    <property type="project" value="UniProtKB-KW"/>
</dbReference>
<dbReference type="InterPro" id="IPR041588">
    <property type="entry name" value="Integrase_H2C2"/>
</dbReference>
<dbReference type="PROSITE" id="PS50994">
    <property type="entry name" value="INTEGRASE"/>
    <property type="match status" value="1"/>
</dbReference>
<evidence type="ECO:0000259" key="4">
    <source>
        <dbReference type="PROSITE" id="PS50994"/>
    </source>
</evidence>
<dbReference type="EMBL" id="CAJNOT010006144">
    <property type="protein sequence ID" value="CAF1483246.1"/>
    <property type="molecule type" value="Genomic_DNA"/>
</dbReference>
<dbReference type="Gene3D" id="3.10.10.10">
    <property type="entry name" value="HIV Type 1 Reverse Transcriptase, subunit A, domain 1"/>
    <property type="match status" value="1"/>
</dbReference>
<dbReference type="CDD" id="cd09274">
    <property type="entry name" value="RNase_HI_RT_Ty3"/>
    <property type="match status" value="1"/>
</dbReference>
<dbReference type="Pfam" id="PF17921">
    <property type="entry name" value="Integrase_H2C2"/>
    <property type="match status" value="1"/>
</dbReference>
<feature type="domain" description="Integrase catalytic" evidence="4">
    <location>
        <begin position="649"/>
        <end position="813"/>
    </location>
</feature>
<evidence type="ECO:0000313" key="6">
    <source>
        <dbReference type="EMBL" id="CAF4132883.1"/>
    </source>
</evidence>
<protein>
    <submittedName>
        <fullName evidence="5">Uncharacterized protein</fullName>
    </submittedName>
</protein>
<dbReference type="SUPFAM" id="SSF53098">
    <property type="entry name" value="Ribonuclease H-like"/>
    <property type="match status" value="1"/>
</dbReference>
<accession>A0A815S446</accession>
<dbReference type="InterPro" id="IPR050951">
    <property type="entry name" value="Retrovirus_Pol_polyprotein"/>
</dbReference>
<dbReference type="Pfam" id="PF00665">
    <property type="entry name" value="rve"/>
    <property type="match status" value="1"/>
</dbReference>
<dbReference type="InterPro" id="IPR043128">
    <property type="entry name" value="Rev_trsase/Diguanyl_cyclase"/>
</dbReference>
<reference evidence="5" key="1">
    <citation type="submission" date="2021-02" db="EMBL/GenBank/DDBJ databases">
        <authorList>
            <person name="Nowell W R."/>
        </authorList>
    </citation>
    <scope>NUCLEOTIDE SEQUENCE</scope>
</reference>
<dbReference type="PANTHER" id="PTHR37984">
    <property type="entry name" value="PROTEIN CBG26694"/>
    <property type="match status" value="1"/>
</dbReference>
<organism evidence="5 7">
    <name type="scientific">Rotaria sordida</name>
    <dbReference type="NCBI Taxonomy" id="392033"/>
    <lineage>
        <taxon>Eukaryota</taxon>
        <taxon>Metazoa</taxon>
        <taxon>Spiralia</taxon>
        <taxon>Gnathifera</taxon>
        <taxon>Rotifera</taxon>
        <taxon>Eurotatoria</taxon>
        <taxon>Bdelloidea</taxon>
        <taxon>Philodinida</taxon>
        <taxon>Philodinidae</taxon>
        <taxon>Rotaria</taxon>
    </lineage>
</organism>
<evidence type="ECO:0000259" key="3">
    <source>
        <dbReference type="PROSITE" id="PS50878"/>
    </source>
</evidence>
<proteinExistence type="predicted"/>
<evidence type="ECO:0000256" key="2">
    <source>
        <dbReference type="SAM" id="MobiDB-lite"/>
    </source>
</evidence>
<dbReference type="FunFam" id="1.10.340.70:FF:000001">
    <property type="entry name" value="Retrovirus-related Pol polyprotein from transposon gypsy-like Protein"/>
    <property type="match status" value="1"/>
</dbReference>
<dbReference type="AlphaFoldDB" id="A0A815S446"/>
<dbReference type="InterPro" id="IPR036397">
    <property type="entry name" value="RNaseH_sf"/>
</dbReference>
<dbReference type="FunFam" id="3.10.20.370:FF:000001">
    <property type="entry name" value="Retrovirus-related Pol polyprotein from transposon 17.6-like protein"/>
    <property type="match status" value="1"/>
</dbReference>
<keyword evidence="1" id="KW-0511">Multifunctional enzyme</keyword>
<comment type="caution">
    <text evidence="5">The sequence shown here is derived from an EMBL/GenBank/DDBJ whole genome shotgun (WGS) entry which is preliminary data.</text>
</comment>
<feature type="compositionally biased region" description="Polar residues" evidence="2">
    <location>
        <begin position="432"/>
        <end position="442"/>
    </location>
</feature>
<name>A0A815S446_9BILA</name>
<dbReference type="EMBL" id="CAJOBD010009333">
    <property type="protein sequence ID" value="CAF4132883.1"/>
    <property type="molecule type" value="Genomic_DNA"/>
</dbReference>
<dbReference type="Proteomes" id="UP000663864">
    <property type="component" value="Unassembled WGS sequence"/>
</dbReference>
<dbReference type="PANTHER" id="PTHR37984:SF5">
    <property type="entry name" value="PROTEIN NYNRIN-LIKE"/>
    <property type="match status" value="1"/>
</dbReference>
<dbReference type="Pfam" id="PF17919">
    <property type="entry name" value="RT_RNaseH_2"/>
    <property type="match status" value="1"/>
</dbReference>
<dbReference type="Proteomes" id="UP000663836">
    <property type="component" value="Unassembled WGS sequence"/>
</dbReference>
<dbReference type="InterPro" id="IPR001584">
    <property type="entry name" value="Integrase_cat-core"/>
</dbReference>
<dbReference type="InterPro" id="IPR000477">
    <property type="entry name" value="RT_dom"/>
</dbReference>
<dbReference type="CDD" id="cd01647">
    <property type="entry name" value="RT_LTR"/>
    <property type="match status" value="1"/>
</dbReference>
<feature type="region of interest" description="Disordered" evidence="2">
    <location>
        <begin position="432"/>
        <end position="460"/>
    </location>
</feature>
<dbReference type="Gene3D" id="1.10.340.70">
    <property type="match status" value="1"/>
</dbReference>
<evidence type="ECO:0000313" key="5">
    <source>
        <dbReference type="EMBL" id="CAF1483246.1"/>
    </source>
</evidence>
<dbReference type="InterPro" id="IPR043502">
    <property type="entry name" value="DNA/RNA_pol_sf"/>
</dbReference>
<evidence type="ECO:0000313" key="7">
    <source>
        <dbReference type="Proteomes" id="UP000663864"/>
    </source>
</evidence>
<dbReference type="PROSITE" id="PS50878">
    <property type="entry name" value="RT_POL"/>
    <property type="match status" value="1"/>
</dbReference>
<feature type="domain" description="Reverse transcriptase" evidence="3">
    <location>
        <begin position="61"/>
        <end position="240"/>
    </location>
</feature>
<sequence length="821" mass="94266">MTNISEALFEPAAYLYPKQIFLTNALIKLENNKSQVMIINANDCQKTLSKNTPLGYISYQSKQGIIEESTSPWSSPIVLVRKKDGSVRFCIDFRKLNNITTKDAFPIPRIDDIFDHLSQAEYYTTIDFKSGYFQVGLDQKDRPKTAFSTRDQHYQFTVLPQGVTNDPPAFQRIVSQILGPTRWQYSLAYLDDVIIYSPTFDQHLTHLDDILNRLNDANFCLNVNKCQIAKTSIDYLGHHIAHSNIRPNADNIRALLETPQPATVREAFRFVKAAEYYRKFIPGFSTIAQSLHKYALTTKEQRSQKSQATPIILSDEELHAFNELKRILTNDLVLRILDQTLPFKIQTDASKIGIGAVLMQTHPNGDLPVAYLSKKFTTTQMNWLATEQECYAIIWAIEKWHKYLDGRSFIIETDHKPLLPFNLKQQLNSKSDYLSRSPVDNGTNDEDDYTPTKSRSTQTDNCTKTQIIAPVMTRKQARQQLNKRTDHHLPDQAFSGNRQERNVDIPIDHSCIPKANQLSTSIHHIDSHKIIPFTWEQIKELQHQDEEINNIIHNITNHKEYFVKNNMLMKKAFPPVPVIPKGRIRSDIIKIYHDIPANGAHFGRDRTIHKIQQRYYWPHMISDIQNYIKSCLPCLKHNPLRQRPLGALKPIKPPEGVWQLLTMDFHGPITPTTKNGNKYIILLTDVLSKFVITKTVRDCTASAAAQFLIEGVILKYGTSKCILTDNGTHFTATMMNELFKKIGVTHLCSTPYHPMTNGQIARFNATLDAKIAALSNEKRTNWDEQLPFVRFNYNTTIHKTTGQILFELIYVRSPTLPFDQQ</sequence>
<dbReference type="Gene3D" id="3.30.420.10">
    <property type="entry name" value="Ribonuclease H-like superfamily/Ribonuclease H"/>
    <property type="match status" value="1"/>
</dbReference>
<dbReference type="Gene3D" id="3.30.70.270">
    <property type="match status" value="2"/>
</dbReference>
<dbReference type="GO" id="GO:0003676">
    <property type="term" value="F:nucleic acid binding"/>
    <property type="evidence" value="ECO:0007669"/>
    <property type="project" value="InterPro"/>
</dbReference>
<evidence type="ECO:0000256" key="1">
    <source>
        <dbReference type="ARBA" id="ARBA00023268"/>
    </source>
</evidence>
<dbReference type="SUPFAM" id="SSF56672">
    <property type="entry name" value="DNA/RNA polymerases"/>
    <property type="match status" value="1"/>
</dbReference>